<protein>
    <submittedName>
        <fullName evidence="1">Uncharacterized protein</fullName>
    </submittedName>
</protein>
<dbReference type="EMBL" id="CP009687">
    <property type="protein sequence ID" value="AKL96768.1"/>
    <property type="molecule type" value="Genomic_DNA"/>
</dbReference>
<proteinExistence type="predicted"/>
<dbReference type="RefSeq" id="WP_044824199.1">
    <property type="nucleotide sequence ID" value="NZ_CP009687.1"/>
</dbReference>
<dbReference type="STRING" id="84022.CACET_c33240"/>
<dbReference type="OrthoDB" id="1953300at2"/>
<sequence length="329" mass="37324">MTKKNSIRKFYLLLLILSILIMSLSACNINPQRPQQKEGQNKPPEVPTVLDEMYTQILTLMYDIDSIEGIQVAISEKEAQEPPSDGEAQIQLETEGGLETEAKIEQPPGSDEVGGEDITRFIEKTTVLIPLLEEEDIEGATAEIEGPPEEIEEIWFQINDQVQNLHRKWNVLEADLRDVNAPQDQIEAFEHTLTTASLEVMEEKAIESLLSLNELTMYLADFRNAFTSKVPGQVFKIRYHIRHSLLHASIDEYGQAQEHIDKVKEIKNGLQAELLEKGAAQDLQKFDLSIEDLENQIKLQNFNLVRTDGAIVLKNTALMEDTYKSHVEE</sequence>
<keyword evidence="2" id="KW-1185">Reference proteome</keyword>
<dbReference type="AlphaFoldDB" id="A0A0D8IC35"/>
<name>A0A0D8IC35_9CLOT</name>
<dbReference type="PATRIC" id="fig|84022.5.peg.3515"/>
<dbReference type="Proteomes" id="UP000035704">
    <property type="component" value="Chromosome"/>
</dbReference>
<evidence type="ECO:0000313" key="2">
    <source>
        <dbReference type="Proteomes" id="UP000035704"/>
    </source>
</evidence>
<evidence type="ECO:0000313" key="1">
    <source>
        <dbReference type="EMBL" id="AKL96768.1"/>
    </source>
</evidence>
<reference evidence="1 2" key="1">
    <citation type="submission" date="2014-10" db="EMBL/GenBank/DDBJ databases">
        <title>Genome sequence of Clostridium aceticum DSM 1496.</title>
        <authorList>
            <person name="Poehlein A."/>
            <person name="Schiel-Bengelsdorf B."/>
            <person name="Gottschalk G."/>
            <person name="Duerre P."/>
            <person name="Daniel R."/>
        </authorList>
    </citation>
    <scope>NUCLEOTIDE SEQUENCE [LARGE SCALE GENOMIC DNA]</scope>
    <source>
        <strain evidence="1 2">DSM 1496</strain>
    </source>
</reference>
<accession>A0A0D8IC35</accession>
<dbReference type="PROSITE" id="PS51257">
    <property type="entry name" value="PROKAR_LIPOPROTEIN"/>
    <property type="match status" value="1"/>
</dbReference>
<gene>
    <name evidence="1" type="ORF">CACET_c33240</name>
</gene>
<organism evidence="1 2">
    <name type="scientific">Clostridium aceticum</name>
    <dbReference type="NCBI Taxonomy" id="84022"/>
    <lineage>
        <taxon>Bacteria</taxon>
        <taxon>Bacillati</taxon>
        <taxon>Bacillota</taxon>
        <taxon>Clostridia</taxon>
        <taxon>Eubacteriales</taxon>
        <taxon>Clostridiaceae</taxon>
        <taxon>Clostridium</taxon>
    </lineage>
</organism>
<dbReference type="KEGG" id="cace:CACET_c33240"/>